<accession>A0A640VNR8</accession>
<sequence>MDRRDLSTGFKDRLAQVLASHPAGKGQFLRDVRMDRSALSQFLSPDSDRLPRAETLRRIAQVSGVSVDWLLCLENAPEGRQEVAESVQIEQEVQVDGSTPLDQWRSAASGFKLRYVPSTLPDIVSFSAETVPDARGGGVENVLEQVSLDDMDVEIAMPVQTVQDLSARTGLWRGADPEQCRDQLTYMAGVCRQNYPALRLHLYDGTQTFSAPFTVFGKQRVALYIGDAYLVISSPDQIRGFARQFDRLVRRAIIGADMVHERLEELAAQVR</sequence>
<proteinExistence type="predicted"/>
<gene>
    <name evidence="1" type="ORF">So717_11500</name>
</gene>
<dbReference type="CDD" id="cd00093">
    <property type="entry name" value="HTH_XRE"/>
    <property type="match status" value="1"/>
</dbReference>
<dbReference type="InterPro" id="IPR001387">
    <property type="entry name" value="Cro/C1-type_HTH"/>
</dbReference>
<comment type="caution">
    <text evidence="1">The sequence shown here is derived from an EMBL/GenBank/DDBJ whole genome shotgun (WGS) entry which is preliminary data.</text>
</comment>
<dbReference type="AlphaFoldDB" id="A0A640VNR8"/>
<dbReference type="Gene3D" id="1.10.260.40">
    <property type="entry name" value="lambda repressor-like DNA-binding domains"/>
    <property type="match status" value="1"/>
</dbReference>
<evidence type="ECO:0000313" key="2">
    <source>
        <dbReference type="Proteomes" id="UP000436522"/>
    </source>
</evidence>
<protein>
    <submittedName>
        <fullName evidence="1">XRE family transcriptional regulator</fullName>
    </submittedName>
</protein>
<dbReference type="OrthoDB" id="8895516at2"/>
<name>A0A640VNR8_9RHOB</name>
<dbReference type="RefSeq" id="WP_159975270.1">
    <property type="nucleotide sequence ID" value="NZ_BLIV01000002.1"/>
</dbReference>
<organism evidence="1 2">
    <name type="scientific">Roseobacter cerasinus</name>
    <dbReference type="NCBI Taxonomy" id="2602289"/>
    <lineage>
        <taxon>Bacteria</taxon>
        <taxon>Pseudomonadati</taxon>
        <taxon>Pseudomonadota</taxon>
        <taxon>Alphaproteobacteria</taxon>
        <taxon>Rhodobacterales</taxon>
        <taxon>Roseobacteraceae</taxon>
        <taxon>Roseobacter</taxon>
    </lineage>
</organism>
<dbReference type="Proteomes" id="UP000436522">
    <property type="component" value="Unassembled WGS sequence"/>
</dbReference>
<reference evidence="1 2" key="1">
    <citation type="submission" date="2019-12" db="EMBL/GenBank/DDBJ databases">
        <title>Roseobacter cerasinus sp. nov., isolated from seawater around aquaculture.</title>
        <authorList>
            <person name="Muramatsu S."/>
            <person name="Takabe Y."/>
            <person name="Mori K."/>
            <person name="Takaichi S."/>
            <person name="Hanada S."/>
        </authorList>
    </citation>
    <scope>NUCLEOTIDE SEQUENCE [LARGE SCALE GENOMIC DNA]</scope>
    <source>
        <strain evidence="1 2">AI77</strain>
    </source>
</reference>
<evidence type="ECO:0000313" key="1">
    <source>
        <dbReference type="EMBL" id="GFE49397.1"/>
    </source>
</evidence>
<keyword evidence="2" id="KW-1185">Reference proteome</keyword>
<dbReference type="GO" id="GO:0003677">
    <property type="term" value="F:DNA binding"/>
    <property type="evidence" value="ECO:0007669"/>
    <property type="project" value="InterPro"/>
</dbReference>
<dbReference type="EMBL" id="BLIV01000002">
    <property type="protein sequence ID" value="GFE49397.1"/>
    <property type="molecule type" value="Genomic_DNA"/>
</dbReference>
<dbReference type="InterPro" id="IPR010982">
    <property type="entry name" value="Lambda_DNA-bd_dom_sf"/>
</dbReference>